<organism evidence="1 2">
    <name type="scientific">Petrolisthes cinctipes</name>
    <name type="common">Flat porcelain crab</name>
    <dbReference type="NCBI Taxonomy" id="88211"/>
    <lineage>
        <taxon>Eukaryota</taxon>
        <taxon>Metazoa</taxon>
        <taxon>Ecdysozoa</taxon>
        <taxon>Arthropoda</taxon>
        <taxon>Crustacea</taxon>
        <taxon>Multicrustacea</taxon>
        <taxon>Malacostraca</taxon>
        <taxon>Eumalacostraca</taxon>
        <taxon>Eucarida</taxon>
        <taxon>Decapoda</taxon>
        <taxon>Pleocyemata</taxon>
        <taxon>Anomura</taxon>
        <taxon>Galatheoidea</taxon>
        <taxon>Porcellanidae</taxon>
        <taxon>Petrolisthes</taxon>
    </lineage>
</organism>
<comment type="caution">
    <text evidence="1">The sequence shown here is derived from an EMBL/GenBank/DDBJ whole genome shotgun (WGS) entry which is preliminary data.</text>
</comment>
<name>A0AAE1FBV9_PETCI</name>
<proteinExistence type="predicted"/>
<evidence type="ECO:0000313" key="1">
    <source>
        <dbReference type="EMBL" id="KAK3870791.1"/>
    </source>
</evidence>
<dbReference type="Proteomes" id="UP001286313">
    <property type="component" value="Unassembled WGS sequence"/>
</dbReference>
<gene>
    <name evidence="1" type="ORF">Pcinc_023987</name>
</gene>
<dbReference type="AlphaFoldDB" id="A0AAE1FBV9"/>
<keyword evidence="2" id="KW-1185">Reference proteome</keyword>
<protein>
    <submittedName>
        <fullName evidence="1">Uncharacterized protein</fullName>
    </submittedName>
</protein>
<evidence type="ECO:0000313" key="2">
    <source>
        <dbReference type="Proteomes" id="UP001286313"/>
    </source>
</evidence>
<reference evidence="1" key="1">
    <citation type="submission" date="2023-10" db="EMBL/GenBank/DDBJ databases">
        <title>Genome assemblies of two species of porcelain crab, Petrolisthes cinctipes and Petrolisthes manimaculis (Anomura: Porcellanidae).</title>
        <authorList>
            <person name="Angst P."/>
        </authorList>
    </citation>
    <scope>NUCLEOTIDE SEQUENCE</scope>
    <source>
        <strain evidence="1">PB745_01</strain>
        <tissue evidence="1">Gill</tissue>
    </source>
</reference>
<accession>A0AAE1FBV9</accession>
<sequence>MPLMFATQLFDTRTGFRPVAKKLPEFFRKPEAALTVPGRWPCRTEDRKSTMWRQECERMLCETSETCRRRQNGNLIFFFRIESLVQPFDSFFHSVCDNSSLPRRLLSLRFENAADRDIRNSANPGLRCLQRNHAVPAAYCRA</sequence>
<dbReference type="EMBL" id="JAWQEG010002606">
    <property type="protein sequence ID" value="KAK3870791.1"/>
    <property type="molecule type" value="Genomic_DNA"/>
</dbReference>